<dbReference type="InterPro" id="IPR058434">
    <property type="entry name" value="DUF8121"/>
</dbReference>
<dbReference type="KEGG" id="mou:OU421_01525"/>
<dbReference type="AlphaFoldDB" id="A0A9X9S441"/>
<protein>
    <recommendedName>
        <fullName evidence="1">DUF8121 domain-containing protein</fullName>
    </recommendedName>
</protein>
<accession>A0A9X9S441</accession>
<sequence length="200" mass="22453">MDKKTKQILGVFFICLAIVLFIAFAATTGLSRTNLTDFREETGDHEKHVTFSHKGEDIVTLSVRATPGTYSGNSIIPLMVVVTHPENTKIDSLKISIHPPQITSHFSYGEIFLKTPEWNPDPMLSFHTNTESGKSVSVLDIPNMGVQGKGTVRLDFLMHPFWETESPETLTVYINAELSGSREFWNTYIVNYPVGVEFTR</sequence>
<name>A0A9X9S441_METOG</name>
<proteinExistence type="predicted"/>
<reference evidence="2" key="1">
    <citation type="submission" date="2022-11" db="EMBL/GenBank/DDBJ databases">
        <title>Complete genome sequence of Methanogenium organophilum DSM 3596.</title>
        <authorList>
            <person name="Chen S.-C."/>
            <person name="Lai S.-J."/>
            <person name="You Y.-T."/>
        </authorList>
    </citation>
    <scope>NUCLEOTIDE SEQUENCE</scope>
    <source>
        <strain evidence="2">DSM 3596</strain>
    </source>
</reference>
<gene>
    <name evidence="2" type="ORF">OU421_01525</name>
</gene>
<dbReference type="Proteomes" id="UP001163096">
    <property type="component" value="Chromosome"/>
</dbReference>
<dbReference type="GeneID" id="76833741"/>
<dbReference type="RefSeq" id="WP_268186830.1">
    <property type="nucleotide sequence ID" value="NZ_CP113361.1"/>
</dbReference>
<keyword evidence="3" id="KW-1185">Reference proteome</keyword>
<organism evidence="2 3">
    <name type="scientific">Methanogenium organophilum</name>
    <dbReference type="NCBI Taxonomy" id="2199"/>
    <lineage>
        <taxon>Archaea</taxon>
        <taxon>Methanobacteriati</taxon>
        <taxon>Methanobacteriota</taxon>
        <taxon>Stenosarchaea group</taxon>
        <taxon>Methanomicrobia</taxon>
        <taxon>Methanomicrobiales</taxon>
        <taxon>Methanomicrobiaceae</taxon>
        <taxon>Methanogenium</taxon>
    </lineage>
</organism>
<feature type="domain" description="DUF8121" evidence="1">
    <location>
        <begin position="33"/>
        <end position="190"/>
    </location>
</feature>
<evidence type="ECO:0000259" key="1">
    <source>
        <dbReference type="Pfam" id="PF26441"/>
    </source>
</evidence>
<evidence type="ECO:0000313" key="2">
    <source>
        <dbReference type="EMBL" id="WAI01579.1"/>
    </source>
</evidence>
<dbReference type="EMBL" id="CP113361">
    <property type="protein sequence ID" value="WAI01579.1"/>
    <property type="molecule type" value="Genomic_DNA"/>
</dbReference>
<dbReference type="Pfam" id="PF26441">
    <property type="entry name" value="DUF8121"/>
    <property type="match status" value="1"/>
</dbReference>
<evidence type="ECO:0000313" key="3">
    <source>
        <dbReference type="Proteomes" id="UP001163096"/>
    </source>
</evidence>